<name>A0A1B0BL77_9MUSC</name>
<dbReference type="Gene3D" id="1.25.40.10">
    <property type="entry name" value="Tetratricopeptide repeat domain"/>
    <property type="match status" value="1"/>
</dbReference>
<dbReference type="Pfam" id="PF14559">
    <property type="entry name" value="TPR_19"/>
    <property type="match status" value="1"/>
</dbReference>
<dbReference type="PANTHER" id="PTHR23083:SF464">
    <property type="entry name" value="TETRATRICOPEPTIDE REPEAT DOMAIN 7, ISOFORM A"/>
    <property type="match status" value="1"/>
</dbReference>
<protein>
    <submittedName>
        <fullName evidence="4">Uncharacterized protein</fullName>
    </submittedName>
</protein>
<feature type="repeat" description="TPR" evidence="3">
    <location>
        <begin position="49"/>
        <end position="82"/>
    </location>
</feature>
<reference evidence="4" key="2">
    <citation type="submission" date="2020-05" db="UniProtKB">
        <authorList>
            <consortium name="EnsemblMetazoa"/>
        </authorList>
    </citation>
    <scope>IDENTIFICATION</scope>
    <source>
        <strain evidence="4">IAEA</strain>
    </source>
</reference>
<dbReference type="AlphaFoldDB" id="A0A1B0BL77"/>
<dbReference type="PROSITE" id="PS50005">
    <property type="entry name" value="TPR"/>
    <property type="match status" value="2"/>
</dbReference>
<keyword evidence="3" id="KW-0802">TPR repeat</keyword>
<dbReference type="SUPFAM" id="SSF48452">
    <property type="entry name" value="TPR-like"/>
    <property type="match status" value="1"/>
</dbReference>
<dbReference type="PANTHER" id="PTHR23083">
    <property type="entry name" value="TETRATRICOPEPTIDE REPEAT PROTEIN, TPR"/>
    <property type="match status" value="1"/>
</dbReference>
<dbReference type="Proteomes" id="UP000092460">
    <property type="component" value="Unassembled WGS sequence"/>
</dbReference>
<dbReference type="STRING" id="67801.A0A1B0BL77"/>
<accession>A0A1B0BL77</accession>
<dbReference type="InterPro" id="IPR051722">
    <property type="entry name" value="Endocytosis_PI4K-reg_protein"/>
</dbReference>
<dbReference type="GO" id="GO:0046854">
    <property type="term" value="P:phosphatidylinositol phosphate biosynthetic process"/>
    <property type="evidence" value="ECO:0007669"/>
    <property type="project" value="TreeGrafter"/>
</dbReference>
<evidence type="ECO:0000313" key="5">
    <source>
        <dbReference type="Proteomes" id="UP000092460"/>
    </source>
</evidence>
<sequence length="129" mass="14412">MNCINEASQIYPLSHQIMYMRGQVCASMEQWHEAKQYFLNATAANPNHTDALRALGETHNMLGEYRLAEKLLKDAAKLDPNCPRIWFSLGKVLETLGEYTASANCMATALLLEPTCPTLPFTSIALTFD</sequence>
<dbReference type="GO" id="GO:0072659">
    <property type="term" value="P:protein localization to plasma membrane"/>
    <property type="evidence" value="ECO:0007669"/>
    <property type="project" value="TreeGrafter"/>
</dbReference>
<proteinExistence type="inferred from homology"/>
<feature type="repeat" description="TPR" evidence="3">
    <location>
        <begin position="83"/>
        <end position="116"/>
    </location>
</feature>
<comment type="function">
    <text evidence="1">Involved in endocytosis.</text>
</comment>
<dbReference type="InterPro" id="IPR011990">
    <property type="entry name" value="TPR-like_helical_dom_sf"/>
</dbReference>
<evidence type="ECO:0000256" key="1">
    <source>
        <dbReference type="ARBA" id="ARBA00002550"/>
    </source>
</evidence>
<organism evidence="4 5">
    <name type="scientific">Glossina palpalis gambiensis</name>
    <dbReference type="NCBI Taxonomy" id="67801"/>
    <lineage>
        <taxon>Eukaryota</taxon>
        <taxon>Metazoa</taxon>
        <taxon>Ecdysozoa</taxon>
        <taxon>Arthropoda</taxon>
        <taxon>Hexapoda</taxon>
        <taxon>Insecta</taxon>
        <taxon>Pterygota</taxon>
        <taxon>Neoptera</taxon>
        <taxon>Endopterygota</taxon>
        <taxon>Diptera</taxon>
        <taxon>Brachycera</taxon>
        <taxon>Muscomorpha</taxon>
        <taxon>Hippoboscoidea</taxon>
        <taxon>Glossinidae</taxon>
        <taxon>Glossina</taxon>
    </lineage>
</organism>
<dbReference type="SMART" id="SM00028">
    <property type="entry name" value="TPR"/>
    <property type="match status" value="3"/>
</dbReference>
<dbReference type="EnsemblMetazoa" id="GPPI033603-RA">
    <property type="protein sequence ID" value="GPPI033603-PA"/>
    <property type="gene ID" value="GPPI033603"/>
</dbReference>
<dbReference type="InterPro" id="IPR019734">
    <property type="entry name" value="TPR_rpt"/>
</dbReference>
<dbReference type="EMBL" id="JXJN01016233">
    <property type="status" value="NOT_ANNOTATED_CDS"/>
    <property type="molecule type" value="Genomic_DNA"/>
</dbReference>
<comment type="similarity">
    <text evidence="2">Belongs to the YPP1 family.</text>
</comment>
<evidence type="ECO:0000256" key="2">
    <source>
        <dbReference type="ARBA" id="ARBA00038251"/>
    </source>
</evidence>
<dbReference type="VEuPathDB" id="VectorBase:GPPI033603"/>
<evidence type="ECO:0000256" key="3">
    <source>
        <dbReference type="PROSITE-ProRule" id="PRU00339"/>
    </source>
</evidence>
<keyword evidence="5" id="KW-1185">Reference proteome</keyword>
<dbReference type="GO" id="GO:0005886">
    <property type="term" value="C:plasma membrane"/>
    <property type="evidence" value="ECO:0007669"/>
    <property type="project" value="TreeGrafter"/>
</dbReference>
<evidence type="ECO:0000313" key="4">
    <source>
        <dbReference type="EnsemblMetazoa" id="GPPI033603-PA"/>
    </source>
</evidence>
<reference evidence="5" key="1">
    <citation type="submission" date="2015-01" db="EMBL/GenBank/DDBJ databases">
        <authorList>
            <person name="Aksoy S."/>
            <person name="Warren W."/>
            <person name="Wilson R.K."/>
        </authorList>
    </citation>
    <scope>NUCLEOTIDE SEQUENCE [LARGE SCALE GENOMIC DNA]</scope>
    <source>
        <strain evidence="5">IAEA</strain>
    </source>
</reference>